<keyword evidence="2" id="KW-0732">Signal</keyword>
<name>A0AAX4PBV5_9CHLO</name>
<dbReference type="AlphaFoldDB" id="A0AAX4PBV5"/>
<feature type="region of interest" description="Disordered" evidence="1">
    <location>
        <begin position="187"/>
        <end position="206"/>
    </location>
</feature>
<evidence type="ECO:0000313" key="4">
    <source>
        <dbReference type="Proteomes" id="UP001472866"/>
    </source>
</evidence>
<feature type="chain" id="PRO_5043802864" evidence="2">
    <location>
        <begin position="20"/>
        <end position="230"/>
    </location>
</feature>
<organism evidence="3 4">
    <name type="scientific">Chloropicon roscoffensis</name>
    <dbReference type="NCBI Taxonomy" id="1461544"/>
    <lineage>
        <taxon>Eukaryota</taxon>
        <taxon>Viridiplantae</taxon>
        <taxon>Chlorophyta</taxon>
        <taxon>Chloropicophyceae</taxon>
        <taxon>Chloropicales</taxon>
        <taxon>Chloropicaceae</taxon>
        <taxon>Chloropicon</taxon>
    </lineage>
</organism>
<evidence type="ECO:0000256" key="2">
    <source>
        <dbReference type="SAM" id="SignalP"/>
    </source>
</evidence>
<reference evidence="3 4" key="1">
    <citation type="submission" date="2024-03" db="EMBL/GenBank/DDBJ databases">
        <title>Complete genome sequence of the green alga Chloropicon roscoffensis RCC1871.</title>
        <authorList>
            <person name="Lemieux C."/>
            <person name="Pombert J.-F."/>
            <person name="Otis C."/>
            <person name="Turmel M."/>
        </authorList>
    </citation>
    <scope>NUCLEOTIDE SEQUENCE [LARGE SCALE GENOMIC DNA]</scope>
    <source>
        <strain evidence="3 4">RCC1871</strain>
    </source>
</reference>
<keyword evidence="4" id="KW-1185">Reference proteome</keyword>
<evidence type="ECO:0000313" key="3">
    <source>
        <dbReference type="EMBL" id="WZN63674.1"/>
    </source>
</evidence>
<protein>
    <submittedName>
        <fullName evidence="3">Uncharacterized protein</fullName>
    </submittedName>
</protein>
<feature type="compositionally biased region" description="Low complexity" evidence="1">
    <location>
        <begin position="190"/>
        <end position="199"/>
    </location>
</feature>
<proteinExistence type="predicted"/>
<dbReference type="EMBL" id="CP151508">
    <property type="protein sequence ID" value="WZN63674.1"/>
    <property type="molecule type" value="Genomic_DNA"/>
</dbReference>
<accession>A0AAX4PBV5</accession>
<evidence type="ECO:0000256" key="1">
    <source>
        <dbReference type="SAM" id="MobiDB-lite"/>
    </source>
</evidence>
<gene>
    <name evidence="3" type="ORF">HKI87_08g52250</name>
</gene>
<sequence>MTFATLCLAAMVSPVAVQAQGNEAFGPDPSVEAGECQAIPPEEWGATFDFEFEDCQDQVVRIAGEGSSVADAMGHWFDGGAALWDGMDDLIWCQSSQDFNNYSTAVESACWPNEKKVLQAHGVQTRLRVTMEIPLQCEIIPTDPTKSPYSTEVNATVTADFDLCPEGRTEGLHSWVDPWSFRIKDSPHLSNASDASSSGDVGGERGDADAIVGVGVGDVGVSGMAWMNLD</sequence>
<dbReference type="Proteomes" id="UP001472866">
    <property type="component" value="Chromosome 08"/>
</dbReference>
<feature type="signal peptide" evidence="2">
    <location>
        <begin position="1"/>
        <end position="19"/>
    </location>
</feature>